<name>A0AAE1AS36_9GAST</name>
<sequence length="189" mass="21835">MNVAYKVPFSPGRVWVETLPDCARQEKPFVVFEAQIIELWRPSSRLIQRLTKRNPHEERVTWLQDKVRVTDTQIPGSTCSISDVLFFFHATPPRSFYHYTLIFKLVRYYDCVHRATINQRVAVLHLQARAITLASTSSRGWSSPSVPSIKFNDILFISPLVERGTRCVTTAYSVYTQFACNFLLAHSEH</sequence>
<reference evidence="1" key="1">
    <citation type="journal article" date="2023" name="G3 (Bethesda)">
        <title>A reference genome for the long-term kleptoplast-retaining sea slug Elysia crispata morphotype clarki.</title>
        <authorList>
            <person name="Eastman K.E."/>
            <person name="Pendleton A.L."/>
            <person name="Shaikh M.A."/>
            <person name="Suttiyut T."/>
            <person name="Ogas R."/>
            <person name="Tomko P."/>
            <person name="Gavelis G."/>
            <person name="Widhalm J.R."/>
            <person name="Wisecaver J.H."/>
        </authorList>
    </citation>
    <scope>NUCLEOTIDE SEQUENCE</scope>
    <source>
        <strain evidence="1">ECLA1</strain>
    </source>
</reference>
<dbReference type="AlphaFoldDB" id="A0AAE1AS36"/>
<comment type="caution">
    <text evidence="1">The sequence shown here is derived from an EMBL/GenBank/DDBJ whole genome shotgun (WGS) entry which is preliminary data.</text>
</comment>
<gene>
    <name evidence="1" type="ORF">RRG08_060647</name>
</gene>
<keyword evidence="2" id="KW-1185">Reference proteome</keyword>
<dbReference type="Proteomes" id="UP001283361">
    <property type="component" value="Unassembled WGS sequence"/>
</dbReference>
<evidence type="ECO:0000313" key="1">
    <source>
        <dbReference type="EMBL" id="KAK3792952.1"/>
    </source>
</evidence>
<proteinExistence type="predicted"/>
<dbReference type="EMBL" id="JAWDGP010001304">
    <property type="protein sequence ID" value="KAK3792952.1"/>
    <property type="molecule type" value="Genomic_DNA"/>
</dbReference>
<evidence type="ECO:0000313" key="2">
    <source>
        <dbReference type="Proteomes" id="UP001283361"/>
    </source>
</evidence>
<organism evidence="1 2">
    <name type="scientific">Elysia crispata</name>
    <name type="common">lettuce slug</name>
    <dbReference type="NCBI Taxonomy" id="231223"/>
    <lineage>
        <taxon>Eukaryota</taxon>
        <taxon>Metazoa</taxon>
        <taxon>Spiralia</taxon>
        <taxon>Lophotrochozoa</taxon>
        <taxon>Mollusca</taxon>
        <taxon>Gastropoda</taxon>
        <taxon>Heterobranchia</taxon>
        <taxon>Euthyneura</taxon>
        <taxon>Panpulmonata</taxon>
        <taxon>Sacoglossa</taxon>
        <taxon>Placobranchoidea</taxon>
        <taxon>Plakobranchidae</taxon>
        <taxon>Elysia</taxon>
    </lineage>
</organism>
<accession>A0AAE1AS36</accession>
<protein>
    <submittedName>
        <fullName evidence="1">Uncharacterized protein</fullName>
    </submittedName>
</protein>